<accession>A0ABW0BN65</accession>
<organism evidence="6 7">
    <name type="scientific">Nocardioides taihuensis</name>
    <dbReference type="NCBI Taxonomy" id="1835606"/>
    <lineage>
        <taxon>Bacteria</taxon>
        <taxon>Bacillati</taxon>
        <taxon>Actinomycetota</taxon>
        <taxon>Actinomycetes</taxon>
        <taxon>Propionibacteriales</taxon>
        <taxon>Nocardioidaceae</taxon>
        <taxon>Nocardioides</taxon>
    </lineage>
</organism>
<keyword evidence="2 5" id="KW-0663">Pyridoxal phosphate</keyword>
<keyword evidence="3 5" id="KW-0456">Lyase</keyword>
<proteinExistence type="inferred from homology"/>
<gene>
    <name evidence="6" type="ORF">ACFPGP_19215</name>
</gene>
<dbReference type="InterPro" id="IPR015424">
    <property type="entry name" value="PyrdxlP-dep_Trfase"/>
</dbReference>
<name>A0ABW0BN65_9ACTN</name>
<evidence type="ECO:0000256" key="2">
    <source>
        <dbReference type="ARBA" id="ARBA00022898"/>
    </source>
</evidence>
<reference evidence="7" key="1">
    <citation type="journal article" date="2019" name="Int. J. Syst. Evol. Microbiol.">
        <title>The Global Catalogue of Microorganisms (GCM) 10K type strain sequencing project: providing services to taxonomists for standard genome sequencing and annotation.</title>
        <authorList>
            <consortium name="The Broad Institute Genomics Platform"/>
            <consortium name="The Broad Institute Genome Sequencing Center for Infectious Disease"/>
            <person name="Wu L."/>
            <person name="Ma J."/>
        </authorList>
    </citation>
    <scope>NUCLEOTIDE SEQUENCE [LARGE SCALE GENOMIC DNA]</scope>
    <source>
        <strain evidence="7">DFY41</strain>
    </source>
</reference>
<dbReference type="InterPro" id="IPR015422">
    <property type="entry name" value="PyrdxlP-dep_Trfase_small"/>
</dbReference>
<dbReference type="Gene3D" id="3.40.640.10">
    <property type="entry name" value="Type I PLP-dependent aspartate aminotransferase-like (Major domain)"/>
    <property type="match status" value="1"/>
</dbReference>
<sequence>MGDFPYADRFTVNRTLPEQGRPRADVLAELHAMAEEEDAFWESGKCSGTMYSGDHEHYRFLAEAFGDFAHVNVLQRDMCPSATKLEGEIIAMALDLMHAGAVEDTTTAGMVTSGGTGSILHAVLAYREQAAARLNGRRPNFVKPETGHPAFDKACHLFGIELRTAPVDPANTVVDPADVARLVDRDTIAVMGSAGNYGYGTIDPIAELGQLALERGVGLHVDGCLGGFILPFGEELGYDVPAFDFRVPGVTTISADTHKYGYSFKGSSTLLFRDKALRNAQYFHLAGWSGGKYMSPGIEGSRSGGLLAATWAAMVHYGRAGYRAHAQEIFATAASMMAAVRSHPELRIMGHPTFCFSFTSDDFDIYHVADRMRERGWRFNGQQYPNAIHMAVTRPQTRPGVAEEFATDLAEAVAYAREQHAAGKEAFSSAIYGGVAGGLTTEVEDLIVAVMSDMLDIQQGLPPVGTG</sequence>
<dbReference type="InterPro" id="IPR002129">
    <property type="entry name" value="PyrdxlP-dep_de-COase"/>
</dbReference>
<dbReference type="EMBL" id="JBHSKD010000027">
    <property type="protein sequence ID" value="MFC5178820.1"/>
    <property type="molecule type" value="Genomic_DNA"/>
</dbReference>
<dbReference type="SUPFAM" id="SSF53383">
    <property type="entry name" value="PLP-dependent transferases"/>
    <property type="match status" value="1"/>
</dbReference>
<evidence type="ECO:0000256" key="3">
    <source>
        <dbReference type="ARBA" id="ARBA00023239"/>
    </source>
</evidence>
<evidence type="ECO:0000313" key="6">
    <source>
        <dbReference type="EMBL" id="MFC5178820.1"/>
    </source>
</evidence>
<dbReference type="RefSeq" id="WP_378592560.1">
    <property type="nucleotide sequence ID" value="NZ_JBHSKD010000027.1"/>
</dbReference>
<dbReference type="Pfam" id="PF00282">
    <property type="entry name" value="Pyridoxal_deC"/>
    <property type="match status" value="1"/>
</dbReference>
<dbReference type="Proteomes" id="UP001596087">
    <property type="component" value="Unassembled WGS sequence"/>
</dbReference>
<comment type="similarity">
    <text evidence="4">Belongs to the group II decarboxylase family. Sphingosine-1-phosphate lyase subfamily.</text>
</comment>
<protein>
    <submittedName>
        <fullName evidence="6">Pyridoxal phosphate-dependent decarboxylase family protein</fullName>
    </submittedName>
</protein>
<dbReference type="InterPro" id="IPR015421">
    <property type="entry name" value="PyrdxlP-dep_Trfase_major"/>
</dbReference>
<evidence type="ECO:0000256" key="1">
    <source>
        <dbReference type="ARBA" id="ARBA00001933"/>
    </source>
</evidence>
<evidence type="ECO:0000256" key="4">
    <source>
        <dbReference type="ARBA" id="ARBA00038302"/>
    </source>
</evidence>
<dbReference type="Gene3D" id="6.10.140.2150">
    <property type="match status" value="1"/>
</dbReference>
<evidence type="ECO:0000313" key="7">
    <source>
        <dbReference type="Proteomes" id="UP001596087"/>
    </source>
</evidence>
<keyword evidence="7" id="KW-1185">Reference proteome</keyword>
<dbReference type="PANTHER" id="PTHR42735:SF6">
    <property type="entry name" value="SPHINGOSINE-1-PHOSPHATE LYASE 1"/>
    <property type="match status" value="1"/>
</dbReference>
<evidence type="ECO:0000256" key="5">
    <source>
        <dbReference type="RuleBase" id="RU000382"/>
    </source>
</evidence>
<dbReference type="InterPro" id="IPR050477">
    <property type="entry name" value="GrpII_AminoAcid_Decarb"/>
</dbReference>
<comment type="cofactor">
    <cofactor evidence="1 5">
        <name>pyridoxal 5'-phosphate</name>
        <dbReference type="ChEBI" id="CHEBI:597326"/>
    </cofactor>
</comment>
<dbReference type="PANTHER" id="PTHR42735">
    <property type="match status" value="1"/>
</dbReference>
<dbReference type="Gene3D" id="3.90.1150.10">
    <property type="entry name" value="Aspartate Aminotransferase, domain 1"/>
    <property type="match status" value="1"/>
</dbReference>
<comment type="caution">
    <text evidence="6">The sequence shown here is derived from an EMBL/GenBank/DDBJ whole genome shotgun (WGS) entry which is preliminary data.</text>
</comment>